<protein>
    <submittedName>
        <fullName evidence="2">Uncharacterized protein</fullName>
    </submittedName>
</protein>
<feature type="transmembrane region" description="Helical" evidence="1">
    <location>
        <begin position="7"/>
        <end position="26"/>
    </location>
</feature>
<accession>A0ABZ3CA00</accession>
<feature type="transmembrane region" description="Helical" evidence="1">
    <location>
        <begin position="104"/>
        <end position="125"/>
    </location>
</feature>
<proteinExistence type="predicted"/>
<feature type="transmembrane region" description="Helical" evidence="1">
    <location>
        <begin position="46"/>
        <end position="67"/>
    </location>
</feature>
<keyword evidence="1" id="KW-0812">Transmembrane</keyword>
<keyword evidence="3" id="KW-1185">Reference proteome</keyword>
<reference evidence="2 3" key="1">
    <citation type="journal article" date="2023" name="Environ Microbiome">
        <title>A coral-associated actinobacterium mitigates coral bleaching under heat stress.</title>
        <authorList>
            <person name="Li J."/>
            <person name="Zou Y."/>
            <person name="Li Q."/>
            <person name="Zhang J."/>
            <person name="Bourne D.G."/>
            <person name="Lyu Y."/>
            <person name="Liu C."/>
            <person name="Zhang S."/>
        </authorList>
    </citation>
    <scope>NUCLEOTIDE SEQUENCE [LARGE SCALE GENOMIC DNA]</scope>
    <source>
        <strain evidence="2 3">SCSIO 13291</strain>
    </source>
</reference>
<dbReference type="Proteomes" id="UP001434337">
    <property type="component" value="Chromosome"/>
</dbReference>
<dbReference type="EMBL" id="CP115965">
    <property type="protein sequence ID" value="WZW99343.1"/>
    <property type="molecule type" value="Genomic_DNA"/>
</dbReference>
<evidence type="ECO:0000256" key="1">
    <source>
        <dbReference type="SAM" id="Phobius"/>
    </source>
</evidence>
<feature type="transmembrane region" description="Helical" evidence="1">
    <location>
        <begin position="74"/>
        <end position="92"/>
    </location>
</feature>
<name>A0ABZ3CA00_9ACTN</name>
<evidence type="ECO:0000313" key="2">
    <source>
        <dbReference type="EMBL" id="WZW99343.1"/>
    </source>
</evidence>
<gene>
    <name evidence="2" type="ORF">PCC79_03855</name>
</gene>
<dbReference type="RefSeq" id="WP_232550282.1">
    <property type="nucleotide sequence ID" value="NZ_CP115965.1"/>
</dbReference>
<sequence>MKAVKGTLLGVAIFQIVSTLIGFFTLVFGSEMYAPALDPTPFAGQYVLAAVLLGVVVGGWQWAAVYVHLRRPQWLALAHALAGFVMVGWIGGECLVLNAFAWAHALWGGAGVLQMVLVLVLLGVLRPLSASGPQDSSLTVSTPAQG</sequence>
<organism evidence="2 3">
    <name type="scientific">Propioniciclava soli</name>
    <dbReference type="NCBI Taxonomy" id="2775081"/>
    <lineage>
        <taxon>Bacteria</taxon>
        <taxon>Bacillati</taxon>
        <taxon>Actinomycetota</taxon>
        <taxon>Actinomycetes</taxon>
        <taxon>Propionibacteriales</taxon>
        <taxon>Propionibacteriaceae</taxon>
        <taxon>Propioniciclava</taxon>
    </lineage>
</organism>
<keyword evidence="1" id="KW-0472">Membrane</keyword>
<evidence type="ECO:0000313" key="3">
    <source>
        <dbReference type="Proteomes" id="UP001434337"/>
    </source>
</evidence>
<keyword evidence="1" id="KW-1133">Transmembrane helix</keyword>